<dbReference type="InterPro" id="IPR050397">
    <property type="entry name" value="Env_Response_Regulators"/>
</dbReference>
<dbReference type="SUPFAM" id="SSF46785">
    <property type="entry name" value="Winged helix' DNA-binding domain"/>
    <property type="match status" value="1"/>
</dbReference>
<evidence type="ECO:0000259" key="4">
    <source>
        <dbReference type="PROSITE" id="PS51063"/>
    </source>
</evidence>
<evidence type="ECO:0000313" key="6">
    <source>
        <dbReference type="Proteomes" id="UP000647424"/>
    </source>
</evidence>
<dbReference type="RefSeq" id="WP_191820119.1">
    <property type="nucleotide sequence ID" value="NZ_JACYFT010000003.1"/>
</dbReference>
<dbReference type="InterPro" id="IPR036388">
    <property type="entry name" value="WH-like_DNA-bd_sf"/>
</dbReference>
<keyword evidence="1" id="KW-0805">Transcription regulation</keyword>
<dbReference type="Gene3D" id="2.60.120.10">
    <property type="entry name" value="Jelly Rolls"/>
    <property type="match status" value="1"/>
</dbReference>
<dbReference type="Proteomes" id="UP000647424">
    <property type="component" value="Unassembled WGS sequence"/>
</dbReference>
<gene>
    <name evidence="5" type="ORF">IC609_13920</name>
</gene>
<keyword evidence="6" id="KW-1185">Reference proteome</keyword>
<keyword evidence="2" id="KW-0238">DNA-binding</keyword>
<keyword evidence="3" id="KW-0804">Transcription</keyword>
<dbReference type="EMBL" id="JACYFT010000003">
    <property type="protein sequence ID" value="MBD8051639.1"/>
    <property type="molecule type" value="Genomic_DNA"/>
</dbReference>
<accession>A0A927FHL7</accession>
<dbReference type="InterPro" id="IPR012318">
    <property type="entry name" value="HTH_CRP"/>
</dbReference>
<evidence type="ECO:0000313" key="5">
    <source>
        <dbReference type="EMBL" id="MBD8051639.1"/>
    </source>
</evidence>
<dbReference type="SMART" id="SM00419">
    <property type="entry name" value="HTH_CRP"/>
    <property type="match status" value="1"/>
</dbReference>
<comment type="caution">
    <text evidence="5">The sequence shown here is derived from an EMBL/GenBank/DDBJ whole genome shotgun (WGS) entry which is preliminary data.</text>
</comment>
<dbReference type="InterPro" id="IPR014710">
    <property type="entry name" value="RmlC-like_jellyroll"/>
</dbReference>
<dbReference type="GO" id="GO:0003700">
    <property type="term" value="F:DNA-binding transcription factor activity"/>
    <property type="evidence" value="ECO:0007669"/>
    <property type="project" value="TreeGrafter"/>
</dbReference>
<feature type="domain" description="HTH crp-type" evidence="4">
    <location>
        <begin position="128"/>
        <end position="199"/>
    </location>
</feature>
<dbReference type="PANTHER" id="PTHR24567">
    <property type="entry name" value="CRP FAMILY TRANSCRIPTIONAL REGULATORY PROTEIN"/>
    <property type="match status" value="1"/>
</dbReference>
<dbReference type="GO" id="GO:0005829">
    <property type="term" value="C:cytosol"/>
    <property type="evidence" value="ECO:0007669"/>
    <property type="project" value="TreeGrafter"/>
</dbReference>
<evidence type="ECO:0000256" key="1">
    <source>
        <dbReference type="ARBA" id="ARBA00023015"/>
    </source>
</evidence>
<name>A0A927FHL7_9BURK</name>
<reference evidence="5" key="1">
    <citation type="submission" date="2020-09" db="EMBL/GenBank/DDBJ databases">
        <title>Genome seq and assembly of Limnohabitants sp.</title>
        <authorList>
            <person name="Chhetri G."/>
        </authorList>
    </citation>
    <scope>NUCLEOTIDE SEQUENCE</scope>
    <source>
        <strain evidence="5">JUR4</strain>
    </source>
</reference>
<dbReference type="PANTHER" id="PTHR24567:SF74">
    <property type="entry name" value="HTH-TYPE TRANSCRIPTIONAL REGULATOR ARCR"/>
    <property type="match status" value="1"/>
</dbReference>
<evidence type="ECO:0000256" key="3">
    <source>
        <dbReference type="ARBA" id="ARBA00023163"/>
    </source>
</evidence>
<dbReference type="InterPro" id="IPR036390">
    <property type="entry name" value="WH_DNA-bd_sf"/>
</dbReference>
<organism evidence="5 6">
    <name type="scientific">Limnohabitans radicicola</name>
    <dbReference type="NCBI Taxonomy" id="2771427"/>
    <lineage>
        <taxon>Bacteria</taxon>
        <taxon>Pseudomonadati</taxon>
        <taxon>Pseudomonadota</taxon>
        <taxon>Betaproteobacteria</taxon>
        <taxon>Burkholderiales</taxon>
        <taxon>Comamonadaceae</taxon>
        <taxon>Limnohabitans</taxon>
    </lineage>
</organism>
<dbReference type="Gene3D" id="1.10.10.10">
    <property type="entry name" value="Winged helix-like DNA-binding domain superfamily/Winged helix DNA-binding domain"/>
    <property type="match status" value="1"/>
</dbReference>
<dbReference type="GO" id="GO:0003677">
    <property type="term" value="F:DNA binding"/>
    <property type="evidence" value="ECO:0007669"/>
    <property type="project" value="UniProtKB-KW"/>
</dbReference>
<dbReference type="Pfam" id="PF13545">
    <property type="entry name" value="HTH_Crp_2"/>
    <property type="match status" value="1"/>
</dbReference>
<dbReference type="InterPro" id="IPR018490">
    <property type="entry name" value="cNMP-bd_dom_sf"/>
</dbReference>
<sequence>MLPAPLAPSAAAQRLAPGAVLLRRGECTSQVLHVDQGRVMLGILERGTLHHQLGVVEGPFWLEAASGLLGLPHAVDAVAETEVSMYPVALSDFRAHVDSLPEPSRTLLTDLAKAQRQQTEVAVSRLAKDADARCAEWLLNHAERDTASGRLQVNLSERKRAIAAQLGIAPETLSRMLKQLRERDLISGRGRVLQLINLDALRQLAGVGVSERQHVPA</sequence>
<dbReference type="PROSITE" id="PS51063">
    <property type="entry name" value="HTH_CRP_2"/>
    <property type="match status" value="1"/>
</dbReference>
<dbReference type="AlphaFoldDB" id="A0A927FHL7"/>
<proteinExistence type="predicted"/>
<evidence type="ECO:0000256" key="2">
    <source>
        <dbReference type="ARBA" id="ARBA00023125"/>
    </source>
</evidence>
<protein>
    <submittedName>
        <fullName evidence="5">Crp/Fnr family transcriptional regulator</fullName>
    </submittedName>
</protein>
<dbReference type="SUPFAM" id="SSF51206">
    <property type="entry name" value="cAMP-binding domain-like"/>
    <property type="match status" value="1"/>
</dbReference>